<feature type="region of interest" description="Disordered" evidence="1">
    <location>
        <begin position="729"/>
        <end position="752"/>
    </location>
</feature>
<dbReference type="PANTHER" id="PTHR15496:SF2">
    <property type="entry name" value="GENERAL TRANSCRIPTION FACTOR 3C POLYPEPTIDE 4"/>
    <property type="match status" value="1"/>
</dbReference>
<gene>
    <name evidence="5" type="primary">LOC105270746</name>
</gene>
<dbReference type="KEGG" id="fas:105270746"/>
<dbReference type="GeneID" id="105270746"/>
<dbReference type="PANTHER" id="PTHR15496">
    <property type="entry name" value="GENERAL TRANSCRIPTION FACTOR 3C POLYPEPTIDE 4 FAMILY"/>
    <property type="match status" value="1"/>
</dbReference>
<evidence type="ECO:0000259" key="2">
    <source>
        <dbReference type="Pfam" id="PF12657"/>
    </source>
</evidence>
<evidence type="ECO:0000256" key="1">
    <source>
        <dbReference type="SAM" id="MobiDB-lite"/>
    </source>
</evidence>
<evidence type="ECO:0008006" key="6">
    <source>
        <dbReference type="Google" id="ProtNLM"/>
    </source>
</evidence>
<proteinExistence type="predicted"/>
<feature type="domain" description="Transcription factor IIIC 90kDa subunit N-terminal" evidence="2">
    <location>
        <begin position="23"/>
        <end position="434"/>
    </location>
</feature>
<dbReference type="AlphaFoldDB" id="A0A9R1TIS8"/>
<evidence type="ECO:0000259" key="3">
    <source>
        <dbReference type="Pfam" id="PF12660"/>
    </source>
</evidence>
<dbReference type="GO" id="GO:0000127">
    <property type="term" value="C:transcription factor TFIIIC complex"/>
    <property type="evidence" value="ECO:0007669"/>
    <property type="project" value="InterPro"/>
</dbReference>
<dbReference type="Pfam" id="PF12660">
    <property type="entry name" value="zf-TFIIIC"/>
    <property type="match status" value="1"/>
</dbReference>
<accession>A0A9R1TIS8</accession>
<organism evidence="4 5">
    <name type="scientific">Fopius arisanus</name>
    <dbReference type="NCBI Taxonomy" id="64838"/>
    <lineage>
        <taxon>Eukaryota</taxon>
        <taxon>Metazoa</taxon>
        <taxon>Ecdysozoa</taxon>
        <taxon>Arthropoda</taxon>
        <taxon>Hexapoda</taxon>
        <taxon>Insecta</taxon>
        <taxon>Pterygota</taxon>
        <taxon>Neoptera</taxon>
        <taxon>Endopterygota</taxon>
        <taxon>Hymenoptera</taxon>
        <taxon>Apocrita</taxon>
        <taxon>Ichneumonoidea</taxon>
        <taxon>Braconidae</taxon>
        <taxon>Opiinae</taxon>
        <taxon>Fopius</taxon>
    </lineage>
</organism>
<name>A0A9R1TIS8_9HYME</name>
<dbReference type="RefSeq" id="XP_011310175.1">
    <property type="nucleotide sequence ID" value="XM_011311873.1"/>
</dbReference>
<dbReference type="GO" id="GO:0004402">
    <property type="term" value="F:histone acetyltransferase activity"/>
    <property type="evidence" value="ECO:0007669"/>
    <property type="project" value="InterPro"/>
</dbReference>
<sequence length="752" mass="85971">MEAQEVYNIPITELVTAPFSIEWSEDNQISLLTERGVHIFELQPNPLCPTPTPKFRRSFLWATDYLPTAIFSPIVETVANNCQREDMYSLLLEEAITPHFPERTEHVPRIIQVAWSPVKLVDPSKCLLATITSAGAIDTTFKVGANWFSVSNLSQIWFEIIKEELDFSVETCNPEEITGDMFKSNLRRLQGTSVTWSELYKDSQGTFSYLTTAWRSSELVIWRINKITELSMSVTPIMVYRKKFHGHTRISKILWITLKPKQHLAVIGFFDGRLYGLPVNDHENELSDGLIIKYEEQPDRMPINFITTRAKTTGGRIIAFNKNIHFILIDINEEGNIVEKKYLKLPGFCISGILLLNNSEAMVSTQNGSLHHINLDSTPLKRTLIGHDMKYVRTQYLGLARSLSGATFVNVTSPSTAYDHLCNREPSNLQFFILKSPEFDPLCRLEKSESNLHAYWDCLEMIRIKSAKADADNQYPKIPQELDQSLSIHQLRIIMWLTLITEVVKKKKLIRKIDNVVGEISEAQPLIFVYTLSEHMIKLAKKKVLSDNQRLSIHFLRLYLEVFLAGEEDESNQNNKAIRHAKDAMDVTSNMELIETETCNLCGEIVTELPWNISSCPRGHQLPRCALTLLQITSLKYRSCPVCGRIFHPTLDDEYEEIKCLYCDVPVIFDARVLGIYDEVEKSKNLSARPIWDIPIYKRFEGETGEKEKGNEGRQEGVRLKKKIVETPQPLVINDKDQGGLKKAGEDVQMAE</sequence>
<dbReference type="GO" id="GO:0006384">
    <property type="term" value="P:transcription initiation at RNA polymerase III promoter"/>
    <property type="evidence" value="ECO:0007669"/>
    <property type="project" value="InterPro"/>
</dbReference>
<feature type="region of interest" description="Disordered" evidence="1">
    <location>
        <begin position="704"/>
        <end position="723"/>
    </location>
</feature>
<dbReference type="InterPro" id="IPR044230">
    <property type="entry name" value="GTF3C4"/>
</dbReference>
<dbReference type="Pfam" id="PF12657">
    <property type="entry name" value="TFIIIC_delta"/>
    <property type="match status" value="1"/>
</dbReference>
<evidence type="ECO:0000313" key="4">
    <source>
        <dbReference type="Proteomes" id="UP000694866"/>
    </source>
</evidence>
<feature type="compositionally biased region" description="Basic and acidic residues" evidence="1">
    <location>
        <begin position="734"/>
        <end position="746"/>
    </location>
</feature>
<feature type="domain" description="Transcription factor IIIC putative zinc-finger" evidence="3">
    <location>
        <begin position="594"/>
        <end position="647"/>
    </location>
</feature>
<dbReference type="OrthoDB" id="6021743at2759"/>
<dbReference type="InterPro" id="IPR024764">
    <property type="entry name" value="TFIIIC_Znf"/>
</dbReference>
<keyword evidence="4" id="KW-1185">Reference proteome</keyword>
<evidence type="ECO:0000313" key="5">
    <source>
        <dbReference type="RefSeq" id="XP_011310175.1"/>
    </source>
</evidence>
<dbReference type="InterPro" id="IPR024761">
    <property type="entry name" value="TFIIIC_delta_N"/>
</dbReference>
<dbReference type="Proteomes" id="UP000694866">
    <property type="component" value="Unplaced"/>
</dbReference>
<protein>
    <recommendedName>
        <fullName evidence="6">Transcription factor IIIC 90kDa subunit N-terminal domain-containing protein</fullName>
    </recommendedName>
</protein>
<reference evidence="5" key="1">
    <citation type="submission" date="2025-08" db="UniProtKB">
        <authorList>
            <consortium name="RefSeq"/>
        </authorList>
    </citation>
    <scope>IDENTIFICATION</scope>
    <source>
        <strain evidence="5">USDA-PBARC FA_bdor</strain>
        <tissue evidence="5">Whole organism</tissue>
    </source>
</reference>